<dbReference type="InterPro" id="IPR052917">
    <property type="entry name" value="Stress-Dev_Protein"/>
</dbReference>
<comment type="caution">
    <text evidence="2">The sequence shown here is derived from an EMBL/GenBank/DDBJ whole genome shotgun (WGS) entry which is preliminary data.</text>
</comment>
<gene>
    <name evidence="2" type="ORF">ACFQ3W_10340</name>
</gene>
<name>A0ABW3RXF9_9BACL</name>
<dbReference type="InterPro" id="IPR011576">
    <property type="entry name" value="Pyridox_Oxase_N"/>
</dbReference>
<dbReference type="SUPFAM" id="SSF50475">
    <property type="entry name" value="FMN-binding split barrel"/>
    <property type="match status" value="1"/>
</dbReference>
<dbReference type="Gene3D" id="2.30.110.10">
    <property type="entry name" value="Electron Transport, Fmn-binding Protein, Chain A"/>
    <property type="match status" value="1"/>
</dbReference>
<dbReference type="EMBL" id="JBHTLM010000006">
    <property type="protein sequence ID" value="MFD1176697.1"/>
    <property type="molecule type" value="Genomic_DNA"/>
</dbReference>
<evidence type="ECO:0000259" key="1">
    <source>
        <dbReference type="Pfam" id="PF01243"/>
    </source>
</evidence>
<evidence type="ECO:0000313" key="3">
    <source>
        <dbReference type="Proteomes" id="UP001597262"/>
    </source>
</evidence>
<organism evidence="2 3">
    <name type="scientific">Paenibacillus puldeungensis</name>
    <dbReference type="NCBI Taxonomy" id="696536"/>
    <lineage>
        <taxon>Bacteria</taxon>
        <taxon>Bacillati</taxon>
        <taxon>Bacillota</taxon>
        <taxon>Bacilli</taxon>
        <taxon>Bacillales</taxon>
        <taxon>Paenibacillaceae</taxon>
        <taxon>Paenibacillus</taxon>
    </lineage>
</organism>
<dbReference type="RefSeq" id="WP_379319148.1">
    <property type="nucleotide sequence ID" value="NZ_JBHTLM010000006.1"/>
</dbReference>
<feature type="domain" description="Pyridoxamine 5'-phosphate oxidase N-terminal" evidence="1">
    <location>
        <begin position="6"/>
        <end position="127"/>
    </location>
</feature>
<dbReference type="PANTHER" id="PTHR34818:SF1">
    <property type="entry name" value="PROTEIN BLI-3"/>
    <property type="match status" value="1"/>
</dbReference>
<dbReference type="Proteomes" id="UP001597262">
    <property type="component" value="Unassembled WGS sequence"/>
</dbReference>
<evidence type="ECO:0000313" key="2">
    <source>
        <dbReference type="EMBL" id="MFD1176697.1"/>
    </source>
</evidence>
<reference evidence="3" key="1">
    <citation type="journal article" date="2019" name="Int. J. Syst. Evol. Microbiol.">
        <title>The Global Catalogue of Microorganisms (GCM) 10K type strain sequencing project: providing services to taxonomists for standard genome sequencing and annotation.</title>
        <authorList>
            <consortium name="The Broad Institute Genomics Platform"/>
            <consortium name="The Broad Institute Genome Sequencing Center for Infectious Disease"/>
            <person name="Wu L."/>
            <person name="Ma J."/>
        </authorList>
    </citation>
    <scope>NUCLEOTIDE SEQUENCE [LARGE SCALE GENOMIC DNA]</scope>
    <source>
        <strain evidence="3">CCUG 59189</strain>
    </source>
</reference>
<dbReference type="InterPro" id="IPR012349">
    <property type="entry name" value="Split_barrel_FMN-bd"/>
</dbReference>
<dbReference type="PANTHER" id="PTHR34818">
    <property type="entry name" value="PROTEIN BLI-3"/>
    <property type="match status" value="1"/>
</dbReference>
<dbReference type="Pfam" id="PF01243">
    <property type="entry name" value="PNPOx_N"/>
    <property type="match status" value="1"/>
</dbReference>
<sequence length="138" mass="15880">MDDILQRVENLIDKQSTAFVGSIDEEGFPQIKAVLAPRVREGVKQFYFTTNTSSMRVRQFRENSKASVYFCDQARFIGVMFKGTMEVLEDEASKQLIWREGDTLYYPLGVTDPDYCVLKFTGETGRYYSSFKSTSFDV</sequence>
<keyword evidence="3" id="KW-1185">Reference proteome</keyword>
<accession>A0ABW3RXF9</accession>
<protein>
    <submittedName>
        <fullName evidence="2">Pyridoxamine 5'-phosphate oxidase family protein</fullName>
    </submittedName>
</protein>
<proteinExistence type="predicted"/>